<dbReference type="OrthoDB" id="306690at2759"/>
<reference evidence="3 4" key="2">
    <citation type="journal article" date="2012" name="Open Biol.">
        <title>Characteristics of nucleosomes and linker DNA regions on the genome of the basidiomycete Mixia osmundae revealed by mono- and dinucleosome mapping.</title>
        <authorList>
            <person name="Nishida H."/>
            <person name="Kondo S."/>
            <person name="Matsumoto T."/>
            <person name="Suzuki Y."/>
            <person name="Yoshikawa H."/>
            <person name="Taylor T.D."/>
            <person name="Sugiyama J."/>
        </authorList>
    </citation>
    <scope>NUCLEOTIDE SEQUENCE [LARGE SCALE GENOMIC DNA]</scope>
    <source>
        <strain evidence="4">CBS 9802 / IAM 14324 / JCM 22182 / KY 12970</strain>
    </source>
</reference>
<dbReference type="HOGENOM" id="CLU_311707_0_0_1"/>
<gene>
    <name evidence="3" type="primary">Mo00746</name>
    <name evidence="3" type="ORF">E5Q_00746</name>
</gene>
<dbReference type="Proteomes" id="UP000009131">
    <property type="component" value="Unassembled WGS sequence"/>
</dbReference>
<dbReference type="PANTHER" id="PTHR12357">
    <property type="entry name" value="YTH YT521-B HOMOLOGY DOMAIN-CONTAINING"/>
    <property type="match status" value="1"/>
</dbReference>
<dbReference type="STRING" id="764103.G7DU39"/>
<evidence type="ECO:0000313" key="4">
    <source>
        <dbReference type="Proteomes" id="UP000009131"/>
    </source>
</evidence>
<sequence length="942" mass="102885">MEQYSAEDSDDEVWHDTADQVAAEQVESQKSDLPAPDSAAGVKRYATVSTAGGTRVARREASRFGTAWAVSPGGSQRVKEAAGVDLTKTSIASVDSSADPISSSVSSLPGSVDMRPTTSSLARLHGLGLLQSIVPPPLYSPDRPRIDYDALSPIGSAMNDHPVLEQAIKEPDARGRLGVDGLAAGDSQPLSTAADLQRHTSSPARVQSARFMGHRHTHSAAPNMMQAQMHDGDTEVAYRERSVTSTATSQRSDQTLIWSPNVVRAQTTGHSRSQSNANASHALMSVSGWPDEADDSLSALDRSTLRRHQSLTTARPRDRRFVGRTSSPLASPALEGTEPDRRTRRLSFNQDDDILASFRGQAPSSTRLSPNIGTNGFHSPTIRSPLERAGSFKSPWSPTAEEAVRLGAQRAYGTSSPGHSPISSPVAPGTWDSMPRAAHVSTELQDVQAKIRDWTLEAESPAQTRVHPSSGLLDVPAIISRSRQPPRSPLAQASVQDEDDIPSLQPVQQPERRSTPLLAPLDTTASVLGQSEPRKTVGPYSAAASVPPIGHRQSSLQSSLPEHTEPSQLKRGGFTAAPGVGQNAWLRERQRVVSRDSEQGSLYMDGNNSATRRNSGYASGMPADWQPSHSPYEQWAEQTMQPQPRPMLPMQSINGHTHERHPSKNDFAAASHLVHPGETQLSGVSFASEIAALIASKNYNPMSFDTKPQRARFFVIKSYTEEDVYKSLKHEIWSSTELGNQRLDRAYREACADGPVYLFYSVNGSGHFCGVAEMLTRVDPTVSSSVWAQDKWKGLMRVRWIYVRDIPNSALRHIKLTNTAEQKAVTSSRDTQEVPFAQGLEMLDMFATYPSRTSLLQDYSYYEMHQLQRGLVTSAQTAPRRAVPQQAQYYPTPPPARYQPPTTAYIPVASHYPQQHQRHPQNTGFVVQRNRPVAAGGRYPGA</sequence>
<keyword evidence="4" id="KW-1185">Reference proteome</keyword>
<dbReference type="GO" id="GO:0003729">
    <property type="term" value="F:mRNA binding"/>
    <property type="evidence" value="ECO:0007669"/>
    <property type="project" value="TreeGrafter"/>
</dbReference>
<feature type="compositionally biased region" description="Polar residues" evidence="1">
    <location>
        <begin position="243"/>
        <end position="260"/>
    </location>
</feature>
<feature type="region of interest" description="Disordered" evidence="1">
    <location>
        <begin position="481"/>
        <end position="620"/>
    </location>
</feature>
<dbReference type="InterPro" id="IPR007275">
    <property type="entry name" value="YTH_domain"/>
</dbReference>
<dbReference type="Gene3D" id="3.10.590.10">
    <property type="entry name" value="ph1033 like domains"/>
    <property type="match status" value="1"/>
</dbReference>
<dbReference type="RefSeq" id="XP_014569542.1">
    <property type="nucleotide sequence ID" value="XM_014714056.1"/>
</dbReference>
<feature type="compositionally biased region" description="Polar residues" evidence="1">
    <location>
        <begin position="362"/>
        <end position="382"/>
    </location>
</feature>
<accession>G7DU39</accession>
<feature type="domain" description="YTH" evidence="2">
    <location>
        <begin position="711"/>
        <end position="846"/>
    </location>
</feature>
<dbReference type="GO" id="GO:0061157">
    <property type="term" value="P:mRNA destabilization"/>
    <property type="evidence" value="ECO:0007669"/>
    <property type="project" value="TreeGrafter"/>
</dbReference>
<dbReference type="GO" id="GO:0005737">
    <property type="term" value="C:cytoplasm"/>
    <property type="evidence" value="ECO:0007669"/>
    <property type="project" value="TreeGrafter"/>
</dbReference>
<evidence type="ECO:0000313" key="3">
    <source>
        <dbReference type="EMBL" id="GAA94099.1"/>
    </source>
</evidence>
<dbReference type="PANTHER" id="PTHR12357:SF89">
    <property type="entry name" value="YTH DOMAIN-CONTAINING FAMILY PROTEIN"/>
    <property type="match status" value="1"/>
</dbReference>
<feature type="region of interest" description="Disordered" evidence="1">
    <location>
        <begin position="241"/>
        <end position="260"/>
    </location>
</feature>
<dbReference type="Pfam" id="PF04146">
    <property type="entry name" value="YTH"/>
    <property type="match status" value="1"/>
</dbReference>
<comment type="caution">
    <text evidence="3">The sequence shown here is derived from an EMBL/GenBank/DDBJ whole genome shotgun (WGS) entry which is preliminary data.</text>
</comment>
<dbReference type="CDD" id="cd21134">
    <property type="entry name" value="YTH"/>
    <property type="match status" value="1"/>
</dbReference>
<feature type="region of interest" description="Disordered" evidence="1">
    <location>
        <begin position="1"/>
        <end position="42"/>
    </location>
</feature>
<evidence type="ECO:0000259" key="2">
    <source>
        <dbReference type="PROSITE" id="PS50882"/>
    </source>
</evidence>
<protein>
    <recommendedName>
        <fullName evidence="2">YTH domain-containing protein</fullName>
    </recommendedName>
</protein>
<name>G7DU39_MIXOS</name>
<dbReference type="PROSITE" id="PS50882">
    <property type="entry name" value="YTH"/>
    <property type="match status" value="1"/>
</dbReference>
<feature type="compositionally biased region" description="Basic and acidic residues" evidence="1">
    <location>
        <begin position="586"/>
        <end position="598"/>
    </location>
</feature>
<dbReference type="EMBL" id="BABT02000028">
    <property type="protein sequence ID" value="GAA94099.1"/>
    <property type="molecule type" value="Genomic_DNA"/>
</dbReference>
<feature type="compositionally biased region" description="Acidic residues" evidence="1">
    <location>
        <begin position="1"/>
        <end position="11"/>
    </location>
</feature>
<organism evidence="3 4">
    <name type="scientific">Mixia osmundae (strain CBS 9802 / IAM 14324 / JCM 22182 / KY 12970)</name>
    <dbReference type="NCBI Taxonomy" id="764103"/>
    <lineage>
        <taxon>Eukaryota</taxon>
        <taxon>Fungi</taxon>
        <taxon>Dikarya</taxon>
        <taxon>Basidiomycota</taxon>
        <taxon>Pucciniomycotina</taxon>
        <taxon>Mixiomycetes</taxon>
        <taxon>Mixiales</taxon>
        <taxon>Mixiaceae</taxon>
        <taxon>Mixia</taxon>
    </lineage>
</organism>
<feature type="compositionally biased region" description="Polar residues" evidence="1">
    <location>
        <begin position="481"/>
        <end position="495"/>
    </location>
</feature>
<proteinExistence type="predicted"/>
<reference evidence="3 4" key="1">
    <citation type="journal article" date="2011" name="J. Gen. Appl. Microbiol.">
        <title>Draft genome sequencing of the enigmatic basidiomycete Mixia osmundae.</title>
        <authorList>
            <person name="Nishida H."/>
            <person name="Nagatsuka Y."/>
            <person name="Sugiyama J."/>
        </authorList>
    </citation>
    <scope>NUCLEOTIDE SEQUENCE [LARGE SCALE GENOMIC DNA]</scope>
    <source>
        <strain evidence="4">CBS 9802 / IAM 14324 / JCM 22182 / KY 12970</strain>
    </source>
</reference>
<evidence type="ECO:0000256" key="1">
    <source>
        <dbReference type="SAM" id="MobiDB-lite"/>
    </source>
</evidence>
<dbReference type="InterPro" id="IPR045168">
    <property type="entry name" value="YTH_prot"/>
</dbReference>
<feature type="compositionally biased region" description="Polar residues" evidence="1">
    <location>
        <begin position="412"/>
        <end position="423"/>
    </location>
</feature>
<dbReference type="AlphaFoldDB" id="G7DU39"/>
<dbReference type="GO" id="GO:1990247">
    <property type="term" value="F:N6-methyladenosine-containing RNA reader activity"/>
    <property type="evidence" value="ECO:0007669"/>
    <property type="project" value="TreeGrafter"/>
</dbReference>
<feature type="compositionally biased region" description="Polar residues" evidence="1">
    <location>
        <begin position="606"/>
        <end position="617"/>
    </location>
</feature>
<dbReference type="eggNOG" id="KOG1901">
    <property type="taxonomic scope" value="Eukaryota"/>
</dbReference>
<dbReference type="InParanoid" id="G7DU39"/>
<feature type="compositionally biased region" description="Polar residues" evidence="1">
    <location>
        <begin position="552"/>
        <end position="561"/>
    </location>
</feature>
<feature type="region of interest" description="Disordered" evidence="1">
    <location>
        <begin position="307"/>
        <end position="433"/>
    </location>
</feature>